<name>A0A7G5IMP2_9SPHN</name>
<dbReference type="PANTHER" id="PTHR33755">
    <property type="entry name" value="TOXIN PARE1-RELATED"/>
    <property type="match status" value="1"/>
</dbReference>
<evidence type="ECO:0000256" key="1">
    <source>
        <dbReference type="ARBA" id="ARBA00006226"/>
    </source>
</evidence>
<evidence type="ECO:0000256" key="2">
    <source>
        <dbReference type="ARBA" id="ARBA00022649"/>
    </source>
</evidence>
<sequence>MLYAETATNDLAAIIAYIAARSDPDTAYRYAERIDRRTAILTSFPHTGNPREDLGPGIRTIAFERRATIAYRIDGDSIIVVRILYAGRAWDNP</sequence>
<comment type="similarity">
    <text evidence="1">Belongs to the RelE toxin family.</text>
</comment>
<dbReference type="PANTHER" id="PTHR33755:SF6">
    <property type="entry name" value="PLASMID STABILIZATION SYSTEM PROTEIN"/>
    <property type="match status" value="1"/>
</dbReference>
<organism evidence="3 4">
    <name type="scientific">Sandaracinobacteroides saxicola</name>
    <dbReference type="NCBI Taxonomy" id="2759707"/>
    <lineage>
        <taxon>Bacteria</taxon>
        <taxon>Pseudomonadati</taxon>
        <taxon>Pseudomonadota</taxon>
        <taxon>Alphaproteobacteria</taxon>
        <taxon>Sphingomonadales</taxon>
        <taxon>Sphingosinicellaceae</taxon>
        <taxon>Sandaracinobacteroides</taxon>
    </lineage>
</organism>
<dbReference type="AlphaFoldDB" id="A0A7G5IMP2"/>
<proteinExistence type="inferred from homology"/>
<dbReference type="Pfam" id="PF05016">
    <property type="entry name" value="ParE_toxin"/>
    <property type="match status" value="1"/>
</dbReference>
<dbReference type="KEGG" id="sand:H3309_10800"/>
<dbReference type="InterPro" id="IPR051803">
    <property type="entry name" value="TA_system_RelE-like_toxin"/>
</dbReference>
<evidence type="ECO:0000313" key="4">
    <source>
        <dbReference type="Proteomes" id="UP000515292"/>
    </source>
</evidence>
<accession>A0A7G5IMP2</accession>
<keyword evidence="2" id="KW-1277">Toxin-antitoxin system</keyword>
<protein>
    <submittedName>
        <fullName evidence="3">Type II toxin-antitoxin system RelE/ParE family toxin</fullName>
    </submittedName>
</protein>
<reference evidence="3 4" key="1">
    <citation type="submission" date="2020-07" db="EMBL/GenBank/DDBJ databases">
        <title>Complete genome sequence for Sandaracinobacter sp. M6.</title>
        <authorList>
            <person name="Tang Y."/>
            <person name="Liu Q."/>
            <person name="Guo Z."/>
            <person name="Lei P."/>
            <person name="Huang B."/>
        </authorList>
    </citation>
    <scope>NUCLEOTIDE SEQUENCE [LARGE SCALE GENOMIC DNA]</scope>
    <source>
        <strain evidence="3 4">M6</strain>
    </source>
</reference>
<dbReference type="Gene3D" id="3.30.2310.20">
    <property type="entry name" value="RelE-like"/>
    <property type="match status" value="1"/>
</dbReference>
<dbReference type="Proteomes" id="UP000515292">
    <property type="component" value="Chromosome"/>
</dbReference>
<dbReference type="InterPro" id="IPR035093">
    <property type="entry name" value="RelE/ParE_toxin_dom_sf"/>
</dbReference>
<dbReference type="EMBL" id="CP059851">
    <property type="protein sequence ID" value="QMW24634.1"/>
    <property type="molecule type" value="Genomic_DNA"/>
</dbReference>
<dbReference type="InterPro" id="IPR007712">
    <property type="entry name" value="RelE/ParE_toxin"/>
</dbReference>
<keyword evidence="4" id="KW-1185">Reference proteome</keyword>
<gene>
    <name evidence="3" type="ORF">H3309_10800</name>
</gene>
<evidence type="ECO:0000313" key="3">
    <source>
        <dbReference type="EMBL" id="QMW24634.1"/>
    </source>
</evidence>